<keyword evidence="3" id="KW-1185">Reference proteome</keyword>
<evidence type="ECO:0000313" key="2">
    <source>
        <dbReference type="EMBL" id="KAJ6638076.1"/>
    </source>
</evidence>
<dbReference type="OrthoDB" id="6021714at2759"/>
<sequence>MGYCRANLDAYAYCESECGIENENDIYTCAQLEARQKSKKPIELNRELNESDKDIIEKKQQKPSTNRNCVPAAAVNNLKAVTAKLLPTIKDNKPRSVTASVFSSVADIGPTKLPIQTRAQSVTASVFTPLATLNARSQSNTAKLFAPRTEDMNRSLLMFLDEGNDSTANMLKEEQDDLANLAPTAGDECIPLDVSTPLFGEMFDGFILPDGYGTLLPDDIGQFDSQNNKTNVDPFMNYRDDSNDTIGTPNVLSPRDSSKSPNSSSLPSLCSPNSLSHDDEFAFMTMNCEDDIDLTMRAPYIPMNENDDLPLLTEDLMWSAFSDELNLHKDIREALQNEQFKDSSLAAALLSANNITQLNQNGDEIDIKKCKTTESNGDGGNGMIPSDGILKQVYNKSSNQEQWSMNDLIQISPPPIIKSISNISPIQNNTNRVLKPPPRTYNKRPLHQSPLELNATKRVKPTFDQQQSAPQLLQQLMAPTSQQRVRLKEDATIKIEPTTKWTIDKNSQMQLIDQQQQTSNSVLKNLLVSGCDVSAGYICILPMRSKKPFKA</sequence>
<evidence type="ECO:0000256" key="1">
    <source>
        <dbReference type="SAM" id="MobiDB-lite"/>
    </source>
</evidence>
<feature type="region of interest" description="Disordered" evidence="1">
    <location>
        <begin position="239"/>
        <end position="271"/>
    </location>
</feature>
<protein>
    <submittedName>
        <fullName evidence="2">Protein similar</fullName>
    </submittedName>
</protein>
<feature type="compositionally biased region" description="Low complexity" evidence="1">
    <location>
        <begin position="252"/>
        <end position="271"/>
    </location>
</feature>
<reference evidence="2" key="1">
    <citation type="submission" date="2022-07" db="EMBL/GenBank/DDBJ databases">
        <authorList>
            <person name="Trinca V."/>
            <person name="Uliana J.V.C."/>
            <person name="Torres T.T."/>
            <person name="Ward R.J."/>
            <person name="Monesi N."/>
        </authorList>
    </citation>
    <scope>NUCLEOTIDE SEQUENCE</scope>
    <source>
        <strain evidence="2">HSMRA1968</strain>
        <tissue evidence="2">Whole embryos</tissue>
    </source>
</reference>
<dbReference type="Proteomes" id="UP001151699">
    <property type="component" value="Chromosome X"/>
</dbReference>
<evidence type="ECO:0000313" key="3">
    <source>
        <dbReference type="Proteomes" id="UP001151699"/>
    </source>
</evidence>
<accession>A0A9Q0MU68</accession>
<dbReference type="AlphaFoldDB" id="A0A9Q0MU68"/>
<proteinExistence type="predicted"/>
<comment type="caution">
    <text evidence="2">The sequence shown here is derived from an EMBL/GenBank/DDBJ whole genome shotgun (WGS) entry which is preliminary data.</text>
</comment>
<dbReference type="EMBL" id="WJQU01000003">
    <property type="protein sequence ID" value="KAJ6638076.1"/>
    <property type="molecule type" value="Genomic_DNA"/>
</dbReference>
<name>A0A9Q0MU68_9DIPT</name>
<gene>
    <name evidence="2" type="primary">sima_0</name>
    <name evidence="2" type="ORF">Bhyg_10809</name>
</gene>
<organism evidence="2 3">
    <name type="scientific">Pseudolycoriella hygida</name>
    <dbReference type="NCBI Taxonomy" id="35572"/>
    <lineage>
        <taxon>Eukaryota</taxon>
        <taxon>Metazoa</taxon>
        <taxon>Ecdysozoa</taxon>
        <taxon>Arthropoda</taxon>
        <taxon>Hexapoda</taxon>
        <taxon>Insecta</taxon>
        <taxon>Pterygota</taxon>
        <taxon>Neoptera</taxon>
        <taxon>Endopterygota</taxon>
        <taxon>Diptera</taxon>
        <taxon>Nematocera</taxon>
        <taxon>Sciaroidea</taxon>
        <taxon>Sciaridae</taxon>
        <taxon>Pseudolycoriella</taxon>
    </lineage>
</organism>